<gene>
    <name evidence="3" type="ORF">HNQ65_000035</name>
</gene>
<comment type="caution">
    <text evidence="3">The sequence shown here is derived from an EMBL/GenBank/DDBJ whole genome shotgun (WGS) entry which is preliminary data.</text>
</comment>
<accession>A0A7W7Y6G4</accession>
<feature type="transmembrane region" description="Helical" evidence="1">
    <location>
        <begin position="229"/>
        <end position="250"/>
    </location>
</feature>
<sequence>MTAPSLTILIPCLNEEVAIPVVVAEYQQAFPQARILVVDNGSTDATSARARAAGADVLVESRRGKAKAVATALSHINTDLVLMVDGDGSYPAAGGKLLYERYCESPVDMITGVRQTEQDVFRPGHQWGTSLFASFVKAVFGHQPGDVFSGLRLFSRRFYMNAPVLSRGFELEIELTIQAIDKGFSTVDLPIPFGDRAEGTSSKLKTFRDGTRILRVLLVLFRDYRPMRFFGLIAACGFLLGALAGALPVYEFIQTAYVSRVPMAILAASIMVISTVVLLVGLILESNLRHHREMYHIRLRGFGMQSRS</sequence>
<keyword evidence="1" id="KW-0472">Membrane</keyword>
<keyword evidence="3" id="KW-0808">Transferase</keyword>
<keyword evidence="1" id="KW-1133">Transmembrane helix</keyword>
<reference evidence="3 4" key="1">
    <citation type="submission" date="2020-08" db="EMBL/GenBank/DDBJ databases">
        <title>Genomic Encyclopedia of Type Strains, Phase IV (KMG-IV): sequencing the most valuable type-strain genomes for metagenomic binning, comparative biology and taxonomic classification.</title>
        <authorList>
            <person name="Goeker M."/>
        </authorList>
    </citation>
    <scope>NUCLEOTIDE SEQUENCE [LARGE SCALE GENOMIC DNA]</scope>
    <source>
        <strain evidence="3 4">DSM 12252</strain>
    </source>
</reference>
<dbReference type="Proteomes" id="UP000590740">
    <property type="component" value="Unassembled WGS sequence"/>
</dbReference>
<keyword evidence="4" id="KW-1185">Reference proteome</keyword>
<proteinExistence type="predicted"/>
<evidence type="ECO:0000313" key="3">
    <source>
        <dbReference type="EMBL" id="MBB5030481.1"/>
    </source>
</evidence>
<evidence type="ECO:0000256" key="1">
    <source>
        <dbReference type="SAM" id="Phobius"/>
    </source>
</evidence>
<name>A0A7W7Y6G4_9BACT</name>
<organism evidence="3 4">
    <name type="scientific">Prosthecobacter vanneervenii</name>
    <dbReference type="NCBI Taxonomy" id="48466"/>
    <lineage>
        <taxon>Bacteria</taxon>
        <taxon>Pseudomonadati</taxon>
        <taxon>Verrucomicrobiota</taxon>
        <taxon>Verrucomicrobiia</taxon>
        <taxon>Verrucomicrobiales</taxon>
        <taxon>Verrucomicrobiaceae</taxon>
        <taxon>Prosthecobacter</taxon>
    </lineage>
</organism>
<dbReference type="Gene3D" id="3.90.550.10">
    <property type="entry name" value="Spore Coat Polysaccharide Biosynthesis Protein SpsA, Chain A"/>
    <property type="match status" value="1"/>
</dbReference>
<evidence type="ECO:0000259" key="2">
    <source>
        <dbReference type="Pfam" id="PF00535"/>
    </source>
</evidence>
<dbReference type="SUPFAM" id="SSF53448">
    <property type="entry name" value="Nucleotide-diphospho-sugar transferases"/>
    <property type="match status" value="1"/>
</dbReference>
<dbReference type="GO" id="GO:0016740">
    <property type="term" value="F:transferase activity"/>
    <property type="evidence" value="ECO:0007669"/>
    <property type="project" value="UniProtKB-KW"/>
</dbReference>
<feature type="transmembrane region" description="Helical" evidence="1">
    <location>
        <begin position="262"/>
        <end position="284"/>
    </location>
</feature>
<dbReference type="RefSeq" id="WP_184337245.1">
    <property type="nucleotide sequence ID" value="NZ_JACHIG010000001.1"/>
</dbReference>
<dbReference type="CDD" id="cd04179">
    <property type="entry name" value="DPM_DPG-synthase_like"/>
    <property type="match status" value="1"/>
</dbReference>
<evidence type="ECO:0000313" key="4">
    <source>
        <dbReference type="Proteomes" id="UP000590740"/>
    </source>
</evidence>
<dbReference type="EMBL" id="JACHIG010000001">
    <property type="protein sequence ID" value="MBB5030481.1"/>
    <property type="molecule type" value="Genomic_DNA"/>
</dbReference>
<protein>
    <submittedName>
        <fullName evidence="3">Glycosyltransferase involved in cell wall biosynthesis</fullName>
    </submittedName>
</protein>
<dbReference type="InterPro" id="IPR050256">
    <property type="entry name" value="Glycosyltransferase_2"/>
</dbReference>
<dbReference type="InterPro" id="IPR029044">
    <property type="entry name" value="Nucleotide-diphossugar_trans"/>
</dbReference>
<dbReference type="InterPro" id="IPR001173">
    <property type="entry name" value="Glyco_trans_2-like"/>
</dbReference>
<keyword evidence="1" id="KW-0812">Transmembrane</keyword>
<dbReference type="Pfam" id="PF00535">
    <property type="entry name" value="Glycos_transf_2"/>
    <property type="match status" value="1"/>
</dbReference>
<dbReference type="PANTHER" id="PTHR48090">
    <property type="entry name" value="UNDECAPRENYL-PHOSPHATE 4-DEOXY-4-FORMAMIDO-L-ARABINOSE TRANSFERASE-RELATED"/>
    <property type="match status" value="1"/>
</dbReference>
<feature type="domain" description="Glycosyltransferase 2-like" evidence="2">
    <location>
        <begin position="7"/>
        <end position="157"/>
    </location>
</feature>
<dbReference type="AlphaFoldDB" id="A0A7W7Y6G4"/>
<dbReference type="PANTHER" id="PTHR48090:SF7">
    <property type="entry name" value="RFBJ PROTEIN"/>
    <property type="match status" value="1"/>
</dbReference>